<dbReference type="AlphaFoldDB" id="A0AA88DYA8"/>
<accession>A0AA88DYA8</accession>
<organism evidence="1 2">
    <name type="scientific">Ficus carica</name>
    <name type="common">Common fig</name>
    <dbReference type="NCBI Taxonomy" id="3494"/>
    <lineage>
        <taxon>Eukaryota</taxon>
        <taxon>Viridiplantae</taxon>
        <taxon>Streptophyta</taxon>
        <taxon>Embryophyta</taxon>
        <taxon>Tracheophyta</taxon>
        <taxon>Spermatophyta</taxon>
        <taxon>Magnoliopsida</taxon>
        <taxon>eudicotyledons</taxon>
        <taxon>Gunneridae</taxon>
        <taxon>Pentapetalae</taxon>
        <taxon>rosids</taxon>
        <taxon>fabids</taxon>
        <taxon>Rosales</taxon>
        <taxon>Moraceae</taxon>
        <taxon>Ficeae</taxon>
        <taxon>Ficus</taxon>
    </lineage>
</organism>
<evidence type="ECO:0000313" key="2">
    <source>
        <dbReference type="Proteomes" id="UP001187192"/>
    </source>
</evidence>
<reference evidence="1" key="1">
    <citation type="submission" date="2023-07" db="EMBL/GenBank/DDBJ databases">
        <title>draft genome sequence of fig (Ficus carica).</title>
        <authorList>
            <person name="Takahashi T."/>
            <person name="Nishimura K."/>
        </authorList>
    </citation>
    <scope>NUCLEOTIDE SEQUENCE</scope>
</reference>
<dbReference type="EMBL" id="BTGU01000161">
    <property type="protein sequence ID" value="GMN63883.1"/>
    <property type="molecule type" value="Genomic_DNA"/>
</dbReference>
<dbReference type="Proteomes" id="UP001187192">
    <property type="component" value="Unassembled WGS sequence"/>
</dbReference>
<gene>
    <name evidence="1" type="ORF">TIFTF001_032951</name>
</gene>
<sequence>MRAGAGTDCVDWAQAVKWASGLVRWRNWLAGFEQWFGD</sequence>
<keyword evidence="2" id="KW-1185">Reference proteome</keyword>
<name>A0AA88DYA8_FICCA</name>
<comment type="caution">
    <text evidence="1">The sequence shown here is derived from an EMBL/GenBank/DDBJ whole genome shotgun (WGS) entry which is preliminary data.</text>
</comment>
<evidence type="ECO:0000313" key="1">
    <source>
        <dbReference type="EMBL" id="GMN63883.1"/>
    </source>
</evidence>
<proteinExistence type="predicted"/>
<protein>
    <submittedName>
        <fullName evidence="1">Uncharacterized protein</fullName>
    </submittedName>
</protein>